<dbReference type="AlphaFoldDB" id="A0A819PD88"/>
<organism evidence="2 3">
    <name type="scientific">Rotaria sordida</name>
    <dbReference type="NCBI Taxonomy" id="392033"/>
    <lineage>
        <taxon>Eukaryota</taxon>
        <taxon>Metazoa</taxon>
        <taxon>Spiralia</taxon>
        <taxon>Gnathifera</taxon>
        <taxon>Rotifera</taxon>
        <taxon>Eurotatoria</taxon>
        <taxon>Bdelloidea</taxon>
        <taxon>Philodinida</taxon>
        <taxon>Philodinidae</taxon>
        <taxon>Rotaria</taxon>
    </lineage>
</organism>
<feature type="non-terminal residue" evidence="2">
    <location>
        <position position="56"/>
    </location>
</feature>
<proteinExistence type="predicted"/>
<gene>
    <name evidence="2" type="ORF">FNK824_LOCUS26372</name>
</gene>
<evidence type="ECO:0000313" key="3">
    <source>
        <dbReference type="Proteomes" id="UP000663874"/>
    </source>
</evidence>
<evidence type="ECO:0000313" key="2">
    <source>
        <dbReference type="EMBL" id="CAF4008725.1"/>
    </source>
</evidence>
<name>A0A819PD88_9BILA</name>
<evidence type="ECO:0000256" key="1">
    <source>
        <dbReference type="SAM" id="Phobius"/>
    </source>
</evidence>
<feature type="transmembrane region" description="Helical" evidence="1">
    <location>
        <begin position="20"/>
        <end position="46"/>
    </location>
</feature>
<keyword evidence="1" id="KW-0472">Membrane</keyword>
<reference evidence="2" key="1">
    <citation type="submission" date="2021-02" db="EMBL/GenBank/DDBJ databases">
        <authorList>
            <person name="Nowell W R."/>
        </authorList>
    </citation>
    <scope>NUCLEOTIDE SEQUENCE</scope>
</reference>
<feature type="non-terminal residue" evidence="2">
    <location>
        <position position="1"/>
    </location>
</feature>
<sequence>MSSSLLLFIQTQLVRYGTTILMVLGCIGNAYVVFHFINIPLGVFTYEYGDPSLYLI</sequence>
<keyword evidence="1" id="KW-0812">Transmembrane</keyword>
<protein>
    <submittedName>
        <fullName evidence="2">Uncharacterized protein</fullName>
    </submittedName>
</protein>
<comment type="caution">
    <text evidence="2">The sequence shown here is derived from an EMBL/GenBank/DDBJ whole genome shotgun (WGS) entry which is preliminary data.</text>
</comment>
<keyword evidence="1" id="KW-1133">Transmembrane helix</keyword>
<dbReference type="Proteomes" id="UP000663874">
    <property type="component" value="Unassembled WGS sequence"/>
</dbReference>
<accession>A0A819PD88</accession>
<dbReference type="EMBL" id="CAJOBE010006504">
    <property type="protein sequence ID" value="CAF4008725.1"/>
    <property type="molecule type" value="Genomic_DNA"/>
</dbReference>